<reference evidence="3" key="1">
    <citation type="submission" date="2010-05" db="EMBL/GenBank/DDBJ databases">
        <title>The genome sequence of Magnaporthe poae strain ATCC 64411.</title>
        <authorList>
            <person name="Ma L.-J."/>
            <person name="Dead R."/>
            <person name="Young S."/>
            <person name="Zeng Q."/>
            <person name="Koehrsen M."/>
            <person name="Alvarado L."/>
            <person name="Berlin A."/>
            <person name="Chapman S.B."/>
            <person name="Chen Z."/>
            <person name="Freedman E."/>
            <person name="Gellesch M."/>
            <person name="Goldberg J."/>
            <person name="Griggs A."/>
            <person name="Gujja S."/>
            <person name="Heilman E.R."/>
            <person name="Heiman D."/>
            <person name="Hepburn T."/>
            <person name="Howarth C."/>
            <person name="Jen D."/>
            <person name="Larson L."/>
            <person name="Mehta T."/>
            <person name="Neiman D."/>
            <person name="Pearson M."/>
            <person name="Roberts A."/>
            <person name="Saif S."/>
            <person name="Shea T."/>
            <person name="Shenoy N."/>
            <person name="Sisk P."/>
            <person name="Stolte C."/>
            <person name="Sykes S."/>
            <person name="Walk T."/>
            <person name="White J."/>
            <person name="Yandava C."/>
            <person name="Haas B."/>
            <person name="Nusbaum C."/>
            <person name="Birren B."/>
        </authorList>
    </citation>
    <scope>NUCLEOTIDE SEQUENCE [LARGE SCALE GENOMIC DNA]</scope>
    <source>
        <strain evidence="3">ATCC 64411 / 73-15</strain>
    </source>
</reference>
<keyword evidence="3" id="KW-1185">Reference proteome</keyword>
<reference evidence="1" key="2">
    <citation type="submission" date="2010-05" db="EMBL/GenBank/DDBJ databases">
        <title>The Genome Sequence of Magnaporthe poae strain ATCC 64411.</title>
        <authorList>
            <consortium name="The Broad Institute Genome Sequencing Platform"/>
            <consortium name="Broad Institute Genome Sequencing Center for Infectious Disease"/>
            <person name="Ma L.-J."/>
            <person name="Dead R."/>
            <person name="Young S."/>
            <person name="Zeng Q."/>
            <person name="Koehrsen M."/>
            <person name="Alvarado L."/>
            <person name="Berlin A."/>
            <person name="Chapman S.B."/>
            <person name="Chen Z."/>
            <person name="Freedman E."/>
            <person name="Gellesch M."/>
            <person name="Goldberg J."/>
            <person name="Griggs A."/>
            <person name="Gujja S."/>
            <person name="Heilman E.R."/>
            <person name="Heiman D."/>
            <person name="Hepburn T."/>
            <person name="Howarth C."/>
            <person name="Jen D."/>
            <person name="Larson L."/>
            <person name="Mehta T."/>
            <person name="Neiman D."/>
            <person name="Pearson M."/>
            <person name="Roberts A."/>
            <person name="Saif S."/>
            <person name="Shea T."/>
            <person name="Shenoy N."/>
            <person name="Sisk P."/>
            <person name="Stolte C."/>
            <person name="Sykes S."/>
            <person name="Walk T."/>
            <person name="White J."/>
            <person name="Yandava C."/>
            <person name="Haas B."/>
            <person name="Nusbaum C."/>
            <person name="Birren B."/>
        </authorList>
    </citation>
    <scope>NUCLEOTIDE SEQUENCE</scope>
    <source>
        <strain evidence="1">ATCC 64411</strain>
    </source>
</reference>
<dbReference type="AlphaFoldDB" id="A0A0C4EG57"/>
<dbReference type="Proteomes" id="UP000011715">
    <property type="component" value="Unassembled WGS sequence"/>
</dbReference>
<proteinExistence type="predicted"/>
<evidence type="ECO:0000313" key="2">
    <source>
        <dbReference type="EnsemblFungi" id="MAPG_11777T0"/>
    </source>
</evidence>
<protein>
    <submittedName>
        <fullName evidence="1 2">Uncharacterized protein</fullName>
    </submittedName>
</protein>
<dbReference type="EMBL" id="GL876990">
    <property type="protein sequence ID" value="KLU92792.1"/>
    <property type="molecule type" value="Genomic_DNA"/>
</dbReference>
<dbReference type="eggNOG" id="ENOG502RUEQ">
    <property type="taxonomic scope" value="Eukaryota"/>
</dbReference>
<name>A0A0C4EG57_MAGP6</name>
<reference evidence="1" key="3">
    <citation type="submission" date="2011-03" db="EMBL/GenBank/DDBJ databases">
        <title>Annotation of Magnaporthe poae ATCC 64411.</title>
        <authorList>
            <person name="Ma L.-J."/>
            <person name="Dead R."/>
            <person name="Young S.K."/>
            <person name="Zeng Q."/>
            <person name="Gargeya S."/>
            <person name="Fitzgerald M."/>
            <person name="Haas B."/>
            <person name="Abouelleil A."/>
            <person name="Alvarado L."/>
            <person name="Arachchi H.M."/>
            <person name="Berlin A."/>
            <person name="Brown A."/>
            <person name="Chapman S.B."/>
            <person name="Chen Z."/>
            <person name="Dunbar C."/>
            <person name="Freedman E."/>
            <person name="Gearin G."/>
            <person name="Gellesch M."/>
            <person name="Goldberg J."/>
            <person name="Griggs A."/>
            <person name="Gujja S."/>
            <person name="Heiman D."/>
            <person name="Howarth C."/>
            <person name="Larson L."/>
            <person name="Lui A."/>
            <person name="MacDonald P.J.P."/>
            <person name="Mehta T."/>
            <person name="Montmayeur A."/>
            <person name="Murphy C."/>
            <person name="Neiman D."/>
            <person name="Pearson M."/>
            <person name="Priest M."/>
            <person name="Roberts A."/>
            <person name="Saif S."/>
            <person name="Shea T."/>
            <person name="Shenoy N."/>
            <person name="Sisk P."/>
            <person name="Stolte C."/>
            <person name="Sykes S."/>
            <person name="Yandava C."/>
            <person name="Wortman J."/>
            <person name="Nusbaum C."/>
            <person name="Birren B."/>
        </authorList>
    </citation>
    <scope>NUCLEOTIDE SEQUENCE</scope>
    <source>
        <strain evidence="1">ATCC 64411</strain>
    </source>
</reference>
<dbReference type="STRING" id="644358.A0A0C4EG57"/>
<dbReference type="OrthoDB" id="422720at2759"/>
<gene>
    <name evidence="1" type="ORF">MAPG_11777</name>
</gene>
<sequence>MDTLIDTMIENSDGAISNAVAKQTVRADCAAGVVKEMGRARLPLEATESLLPLCALVNKHDLRRLTAQDPAHWPQPRGPREMMEREILRALRKAGVGNDALGVP</sequence>
<evidence type="ECO:0000313" key="3">
    <source>
        <dbReference type="Proteomes" id="UP000011715"/>
    </source>
</evidence>
<dbReference type="EMBL" id="ADBL01002910">
    <property type="status" value="NOT_ANNOTATED_CDS"/>
    <property type="molecule type" value="Genomic_DNA"/>
</dbReference>
<reference evidence="2" key="4">
    <citation type="journal article" date="2015" name="G3 (Bethesda)">
        <title>Genome sequences of three phytopathogenic species of the Magnaporthaceae family of fungi.</title>
        <authorList>
            <person name="Okagaki L.H."/>
            <person name="Nunes C.C."/>
            <person name="Sailsbery J."/>
            <person name="Clay B."/>
            <person name="Brown D."/>
            <person name="John T."/>
            <person name="Oh Y."/>
            <person name="Young N."/>
            <person name="Fitzgerald M."/>
            <person name="Haas B.J."/>
            <person name="Zeng Q."/>
            <person name="Young S."/>
            <person name="Adiconis X."/>
            <person name="Fan L."/>
            <person name="Levin J.Z."/>
            <person name="Mitchell T.K."/>
            <person name="Okubara P.A."/>
            <person name="Farman M.L."/>
            <person name="Kohn L.M."/>
            <person name="Birren B."/>
            <person name="Ma L.-J."/>
            <person name="Dean R.A."/>
        </authorList>
    </citation>
    <scope>NUCLEOTIDE SEQUENCE</scope>
    <source>
        <strain evidence="2">ATCC 64411 / 73-15</strain>
    </source>
</reference>
<accession>A0A0C4EG57</accession>
<dbReference type="VEuPathDB" id="FungiDB:MAPG_11777"/>
<evidence type="ECO:0000313" key="1">
    <source>
        <dbReference type="EMBL" id="KLU92792.1"/>
    </source>
</evidence>
<reference evidence="2" key="5">
    <citation type="submission" date="2015-06" db="UniProtKB">
        <authorList>
            <consortium name="EnsemblFungi"/>
        </authorList>
    </citation>
    <scope>IDENTIFICATION</scope>
    <source>
        <strain evidence="2">ATCC 64411</strain>
    </source>
</reference>
<organism evidence="2 3">
    <name type="scientific">Magnaporthiopsis poae (strain ATCC 64411 / 73-15)</name>
    <name type="common">Kentucky bluegrass fungus</name>
    <name type="synonym">Magnaporthe poae</name>
    <dbReference type="NCBI Taxonomy" id="644358"/>
    <lineage>
        <taxon>Eukaryota</taxon>
        <taxon>Fungi</taxon>
        <taxon>Dikarya</taxon>
        <taxon>Ascomycota</taxon>
        <taxon>Pezizomycotina</taxon>
        <taxon>Sordariomycetes</taxon>
        <taxon>Sordariomycetidae</taxon>
        <taxon>Magnaporthales</taxon>
        <taxon>Magnaporthaceae</taxon>
        <taxon>Magnaporthiopsis</taxon>
    </lineage>
</organism>
<dbReference type="EnsemblFungi" id="MAPG_11777T0">
    <property type="protein sequence ID" value="MAPG_11777T0"/>
    <property type="gene ID" value="MAPG_11777"/>
</dbReference>